<reference evidence="1 2" key="1">
    <citation type="submission" date="2023-11" db="EMBL/GenBank/DDBJ databases">
        <title>Arctic aerobic anoxygenic photoheterotroph Sediminicoccus rosea KRV36 adapts its photosynthesis to long days of polar summer.</title>
        <authorList>
            <person name="Tomasch J."/>
            <person name="Kopejtka K."/>
            <person name="Bily T."/>
            <person name="Gardiner A.T."/>
            <person name="Gardian Z."/>
            <person name="Shivaramu S."/>
            <person name="Koblizek M."/>
            <person name="Engelhardt F."/>
            <person name="Kaftan D."/>
        </authorList>
    </citation>
    <scope>NUCLEOTIDE SEQUENCE [LARGE SCALE GENOMIC DNA]</scope>
    <source>
        <strain evidence="1 2">R-30</strain>
    </source>
</reference>
<evidence type="ECO:0008006" key="3">
    <source>
        <dbReference type="Google" id="ProtNLM"/>
    </source>
</evidence>
<keyword evidence="2" id="KW-1185">Reference proteome</keyword>
<dbReference type="Proteomes" id="UP001305521">
    <property type="component" value="Chromosome"/>
</dbReference>
<protein>
    <recommendedName>
        <fullName evidence="3">Lipoprotein</fullName>
    </recommendedName>
</protein>
<gene>
    <name evidence="1" type="ORF">R9Z33_13010</name>
</gene>
<sequence>MSSRRAALLALLALPACGDLPQPHRGRPGGLASGLRIPLAVRLAIPPPTEALMTDDAARRYAEALSEALQAADVPATATSTPLPLDWRLIVTAQNTGATVIPRYVITNADGQEQGAVAGPPVPIRAWAEATTPTLQAVAQQANPRVTQMLLSIQAARASADPAAIRSGPPRLRLIPVRGAPGDGNTSLTARLREFLTNRGYVVQELADGASFAVTAEVSVMAVSTTVQRVEIQWIVSRRDGYELGRVLQLNEVPMGALSRAWGDIAYAAAEEAAAGVQQIIRNASSTGAS</sequence>
<accession>A0ABZ0PBF6</accession>
<organism evidence="1 2">
    <name type="scientific">Sediminicoccus rosea</name>
    <dbReference type="NCBI Taxonomy" id="1225128"/>
    <lineage>
        <taxon>Bacteria</taxon>
        <taxon>Pseudomonadati</taxon>
        <taxon>Pseudomonadota</taxon>
        <taxon>Alphaproteobacteria</taxon>
        <taxon>Acetobacterales</taxon>
        <taxon>Roseomonadaceae</taxon>
        <taxon>Sediminicoccus</taxon>
    </lineage>
</organism>
<dbReference type="EMBL" id="CP137852">
    <property type="protein sequence ID" value="WPB83024.1"/>
    <property type="molecule type" value="Genomic_DNA"/>
</dbReference>
<proteinExistence type="predicted"/>
<dbReference type="RefSeq" id="WP_318647005.1">
    <property type="nucleotide sequence ID" value="NZ_CP137852.1"/>
</dbReference>
<name>A0ABZ0PBF6_9PROT</name>
<evidence type="ECO:0000313" key="1">
    <source>
        <dbReference type="EMBL" id="WPB83024.1"/>
    </source>
</evidence>
<evidence type="ECO:0000313" key="2">
    <source>
        <dbReference type="Proteomes" id="UP001305521"/>
    </source>
</evidence>